<evidence type="ECO:0000313" key="2">
    <source>
        <dbReference type="EMBL" id="KAF1749751.1"/>
    </source>
</evidence>
<dbReference type="GeneID" id="9820787"/>
<dbReference type="AlphaFoldDB" id="A0A6A5G4U1"/>
<dbReference type="KEGG" id="crq:GCK72_026220"/>
<proteinExistence type="predicted"/>
<feature type="compositionally biased region" description="Polar residues" evidence="1">
    <location>
        <begin position="144"/>
        <end position="155"/>
    </location>
</feature>
<evidence type="ECO:0000313" key="3">
    <source>
        <dbReference type="Proteomes" id="UP000483820"/>
    </source>
</evidence>
<reference evidence="2 3" key="1">
    <citation type="submission" date="2019-12" db="EMBL/GenBank/DDBJ databases">
        <title>Chromosome-level assembly of the Caenorhabditis remanei genome.</title>
        <authorList>
            <person name="Teterina A.A."/>
            <person name="Willis J.H."/>
            <person name="Phillips P.C."/>
        </authorList>
    </citation>
    <scope>NUCLEOTIDE SEQUENCE [LARGE SCALE GENOMIC DNA]</scope>
    <source>
        <strain evidence="2 3">PX506</strain>
        <tissue evidence="2">Whole organism</tissue>
    </source>
</reference>
<name>A0A6A5G4U1_CAERE</name>
<gene>
    <name evidence="2" type="ORF">GCK72_026220</name>
</gene>
<dbReference type="EMBL" id="WUAV01000006">
    <property type="protein sequence ID" value="KAF1749751.1"/>
    <property type="molecule type" value="Genomic_DNA"/>
</dbReference>
<dbReference type="Proteomes" id="UP000483820">
    <property type="component" value="Chromosome X"/>
</dbReference>
<dbReference type="RefSeq" id="XP_053580309.1">
    <property type="nucleotide sequence ID" value="XM_053736743.1"/>
</dbReference>
<evidence type="ECO:0000256" key="1">
    <source>
        <dbReference type="SAM" id="MobiDB-lite"/>
    </source>
</evidence>
<sequence length="155" mass="17431">MAKRPHSDLSQEINEEAKRMAVTWQLKSITDRANRDLQRGPKPPAKCRFCQQGHHTSECRSIKQKDKVKIALKKKICQICLTHAGHHPAACRALKNQNILCLRKACENRYKIHHKSICDNATPSTSPDASPRHEADIGEEELANGTSQSFLKASN</sequence>
<accession>A0A6A5G4U1</accession>
<protein>
    <submittedName>
        <fullName evidence="2">Uncharacterized protein</fullName>
    </submittedName>
</protein>
<feature type="region of interest" description="Disordered" evidence="1">
    <location>
        <begin position="120"/>
        <end position="155"/>
    </location>
</feature>
<dbReference type="CTD" id="9820787"/>
<comment type="caution">
    <text evidence="2">The sequence shown here is derived from an EMBL/GenBank/DDBJ whole genome shotgun (WGS) entry which is preliminary data.</text>
</comment>
<organism evidence="2 3">
    <name type="scientific">Caenorhabditis remanei</name>
    <name type="common">Caenorhabditis vulgaris</name>
    <dbReference type="NCBI Taxonomy" id="31234"/>
    <lineage>
        <taxon>Eukaryota</taxon>
        <taxon>Metazoa</taxon>
        <taxon>Ecdysozoa</taxon>
        <taxon>Nematoda</taxon>
        <taxon>Chromadorea</taxon>
        <taxon>Rhabditida</taxon>
        <taxon>Rhabditina</taxon>
        <taxon>Rhabditomorpha</taxon>
        <taxon>Rhabditoidea</taxon>
        <taxon>Rhabditidae</taxon>
        <taxon>Peloderinae</taxon>
        <taxon>Caenorhabditis</taxon>
    </lineage>
</organism>